<evidence type="ECO:0000256" key="1">
    <source>
        <dbReference type="SAM" id="Phobius"/>
    </source>
</evidence>
<name>A0A9R1CWB2_9EURY</name>
<keyword evidence="1" id="KW-0812">Transmembrane</keyword>
<dbReference type="AlphaFoldDB" id="A0A9R1CWB2"/>
<keyword evidence="3" id="KW-1185">Reference proteome</keyword>
<comment type="caution">
    <text evidence="2">The sequence shown here is derived from an EMBL/GenBank/DDBJ whole genome shotgun (WGS) entry which is preliminary data.</text>
</comment>
<proteinExistence type="predicted"/>
<dbReference type="Proteomes" id="UP001139494">
    <property type="component" value="Unassembled WGS sequence"/>
</dbReference>
<keyword evidence="1" id="KW-0472">Membrane</keyword>
<dbReference type="RefSeq" id="WP_256031508.1">
    <property type="nucleotide sequence ID" value="NZ_JAHLKM010000065.1"/>
</dbReference>
<evidence type="ECO:0000313" key="2">
    <source>
        <dbReference type="EMBL" id="MCQ4335060.1"/>
    </source>
</evidence>
<feature type="transmembrane region" description="Helical" evidence="1">
    <location>
        <begin position="62"/>
        <end position="89"/>
    </location>
</feature>
<protein>
    <recommendedName>
        <fullName evidence="4">AI-2E family transporter</fullName>
    </recommendedName>
</protein>
<sequence length="96" mass="10356">MTKRDAKARWPSDRVGLSILAVVSGVFAALIVVTQLPYIILAIILAYILIPAQQRLKQYMSASSAALSLTSLSVLLLFILVAYIITIALQQGRGAI</sequence>
<gene>
    <name evidence="2" type="ORF">KM295_16565</name>
</gene>
<feature type="transmembrane region" description="Helical" evidence="1">
    <location>
        <begin position="20"/>
        <end position="50"/>
    </location>
</feature>
<accession>A0A9R1CWB2</accession>
<keyword evidence="1" id="KW-1133">Transmembrane helix</keyword>
<dbReference type="EMBL" id="JAHLKM010000065">
    <property type="protein sequence ID" value="MCQ4335060.1"/>
    <property type="molecule type" value="Genomic_DNA"/>
</dbReference>
<evidence type="ECO:0000313" key="3">
    <source>
        <dbReference type="Proteomes" id="UP001139494"/>
    </source>
</evidence>
<organism evidence="2 3">
    <name type="scientific">Natronomonas aquatica</name>
    <dbReference type="NCBI Taxonomy" id="2841590"/>
    <lineage>
        <taxon>Archaea</taxon>
        <taxon>Methanobacteriati</taxon>
        <taxon>Methanobacteriota</taxon>
        <taxon>Stenosarchaea group</taxon>
        <taxon>Halobacteria</taxon>
        <taxon>Halobacteriales</taxon>
        <taxon>Natronomonadaceae</taxon>
        <taxon>Natronomonas</taxon>
    </lineage>
</organism>
<evidence type="ECO:0008006" key="4">
    <source>
        <dbReference type="Google" id="ProtNLM"/>
    </source>
</evidence>
<reference evidence="2" key="1">
    <citation type="journal article" date="2023" name="Front. Microbiol.">
        <title>Genomic-based phylogenetic and metabolic analyses of the genus Natronomonas, and description of Natronomonas aquatica sp. nov.</title>
        <authorList>
            <person name="Garcia-Roldan A."/>
            <person name="Duran-Viseras A."/>
            <person name="de la Haba R.R."/>
            <person name="Corral P."/>
            <person name="Sanchez-Porro C."/>
            <person name="Ventosa A."/>
        </authorList>
    </citation>
    <scope>NUCLEOTIDE SEQUENCE</scope>
    <source>
        <strain evidence="2">F2-12</strain>
    </source>
</reference>